<dbReference type="InterPro" id="IPR009057">
    <property type="entry name" value="Homeodomain-like_sf"/>
</dbReference>
<keyword evidence="1" id="KW-0805">Transcription regulation</keyword>
<dbReference type="GO" id="GO:0003700">
    <property type="term" value="F:DNA-binding transcription factor activity"/>
    <property type="evidence" value="ECO:0007669"/>
    <property type="project" value="InterPro"/>
</dbReference>
<keyword evidence="3" id="KW-0804">Transcription</keyword>
<dbReference type="GO" id="GO:0000976">
    <property type="term" value="F:transcription cis-regulatory region binding"/>
    <property type="evidence" value="ECO:0007669"/>
    <property type="project" value="TreeGrafter"/>
</dbReference>
<keyword evidence="6" id="KW-1185">Reference proteome</keyword>
<evidence type="ECO:0000256" key="1">
    <source>
        <dbReference type="ARBA" id="ARBA00023015"/>
    </source>
</evidence>
<dbReference type="AlphaFoldDB" id="A0A7W4W565"/>
<evidence type="ECO:0000256" key="2">
    <source>
        <dbReference type="ARBA" id="ARBA00023125"/>
    </source>
</evidence>
<dbReference type="GO" id="GO:0005829">
    <property type="term" value="C:cytosol"/>
    <property type="evidence" value="ECO:0007669"/>
    <property type="project" value="TreeGrafter"/>
</dbReference>
<proteinExistence type="predicted"/>
<dbReference type="SMART" id="SM00342">
    <property type="entry name" value="HTH_ARAC"/>
    <property type="match status" value="1"/>
</dbReference>
<evidence type="ECO:0000313" key="6">
    <source>
        <dbReference type="Proteomes" id="UP000537130"/>
    </source>
</evidence>
<evidence type="ECO:0000313" key="5">
    <source>
        <dbReference type="EMBL" id="MBB3047696.1"/>
    </source>
</evidence>
<accession>A0A7W4W565</accession>
<organism evidence="5 6">
    <name type="scientific">Litorivivens lipolytica</name>
    <dbReference type="NCBI Taxonomy" id="1524264"/>
    <lineage>
        <taxon>Bacteria</taxon>
        <taxon>Pseudomonadati</taxon>
        <taxon>Pseudomonadota</taxon>
        <taxon>Gammaproteobacteria</taxon>
        <taxon>Litorivivens</taxon>
    </lineage>
</organism>
<dbReference type="Proteomes" id="UP000537130">
    <property type="component" value="Unassembled WGS sequence"/>
</dbReference>
<dbReference type="InterPro" id="IPR032687">
    <property type="entry name" value="AraC-type_N"/>
</dbReference>
<evidence type="ECO:0000259" key="4">
    <source>
        <dbReference type="PROSITE" id="PS01124"/>
    </source>
</evidence>
<comment type="caution">
    <text evidence="5">The sequence shown here is derived from an EMBL/GenBank/DDBJ whole genome shotgun (WGS) entry which is preliminary data.</text>
</comment>
<dbReference type="Gene3D" id="1.10.10.60">
    <property type="entry name" value="Homeodomain-like"/>
    <property type="match status" value="1"/>
</dbReference>
<dbReference type="PROSITE" id="PS01124">
    <property type="entry name" value="HTH_ARAC_FAMILY_2"/>
    <property type="match status" value="1"/>
</dbReference>
<dbReference type="RefSeq" id="WP_183410460.1">
    <property type="nucleotide sequence ID" value="NZ_JACHWY010000002.1"/>
</dbReference>
<dbReference type="InterPro" id="IPR018060">
    <property type="entry name" value="HTH_AraC"/>
</dbReference>
<dbReference type="Pfam" id="PF12833">
    <property type="entry name" value="HTH_18"/>
    <property type="match status" value="1"/>
</dbReference>
<dbReference type="PANTHER" id="PTHR47894">
    <property type="entry name" value="HTH-TYPE TRANSCRIPTIONAL REGULATOR GADX"/>
    <property type="match status" value="1"/>
</dbReference>
<reference evidence="5 6" key="1">
    <citation type="submission" date="2020-08" db="EMBL/GenBank/DDBJ databases">
        <title>Genomic Encyclopedia of Type Strains, Phase III (KMG-III): the genomes of soil and plant-associated and newly described type strains.</title>
        <authorList>
            <person name="Whitman W."/>
        </authorList>
    </citation>
    <scope>NUCLEOTIDE SEQUENCE [LARGE SCALE GENOMIC DNA]</scope>
    <source>
        <strain evidence="5 6">CECT 8654</strain>
    </source>
</reference>
<sequence>MKTRMNSGLIPLYSIIAAVNQLVRLGFNAEQLLNGSSISTGQLGTDRSCRQIVPFSDLIQVYQNAVKAGREPGIGLKVGKAAGVGVYGVVGFAMLCSSTDIDAVNLAIKYQKAILGTEVQIALQVEGDKGLIRVTDRLPSGPVKVFYLEQFLAGFLRFNDVLAERPSRVCELRLNYPDPGYAEHYQVLFDCPVRFDCEHTDIVFRTDILGIKLPNADPVTARACEQVCEDLLRQFDRVGAWSARVRQHMEAHWREQPGMDAIARSLDCDVRTLRRRLTEEGSSYRSIKDQLRRDIAIERLRSSEIALPELAAQLGFADSSSFRRAFVKWTGRQPGFYRT</sequence>
<evidence type="ECO:0000256" key="3">
    <source>
        <dbReference type="ARBA" id="ARBA00023163"/>
    </source>
</evidence>
<keyword evidence="2 5" id="KW-0238">DNA-binding</keyword>
<name>A0A7W4W565_9GAMM</name>
<feature type="domain" description="HTH araC/xylS-type" evidence="4">
    <location>
        <begin position="243"/>
        <end position="339"/>
    </location>
</feature>
<dbReference type="PANTHER" id="PTHR47894:SF1">
    <property type="entry name" value="HTH-TYPE TRANSCRIPTIONAL REGULATOR VQSM"/>
    <property type="match status" value="1"/>
</dbReference>
<protein>
    <submittedName>
        <fullName evidence="5">AraC-like DNA-binding protein</fullName>
    </submittedName>
</protein>
<dbReference type="EMBL" id="JACHWY010000002">
    <property type="protein sequence ID" value="MBB3047696.1"/>
    <property type="molecule type" value="Genomic_DNA"/>
</dbReference>
<gene>
    <name evidence="5" type="ORF">FHR99_001962</name>
</gene>
<dbReference type="Pfam" id="PF12625">
    <property type="entry name" value="Arabinose_bd"/>
    <property type="match status" value="1"/>
</dbReference>
<dbReference type="SUPFAM" id="SSF46689">
    <property type="entry name" value="Homeodomain-like"/>
    <property type="match status" value="1"/>
</dbReference>